<organism evidence="2">
    <name type="scientific">viral metagenome</name>
    <dbReference type="NCBI Taxonomy" id="1070528"/>
    <lineage>
        <taxon>unclassified sequences</taxon>
        <taxon>metagenomes</taxon>
        <taxon>organismal metagenomes</taxon>
    </lineage>
</organism>
<protein>
    <recommendedName>
        <fullName evidence="3">RING-type domain-containing protein</fullName>
    </recommendedName>
</protein>
<name>A0A6C0KXK0_9ZZZZ</name>
<evidence type="ECO:0000313" key="2">
    <source>
        <dbReference type="EMBL" id="QHU21224.1"/>
    </source>
</evidence>
<evidence type="ECO:0008006" key="3">
    <source>
        <dbReference type="Google" id="ProtNLM"/>
    </source>
</evidence>
<proteinExistence type="predicted"/>
<sequence length="258" mass="30024">MTNYNIEGGINFYETLFKMLDDDEKNETSQNLCLITNEPLTENYVTLECNHKFNYLPLFNDVKNHKKNFNKLETYALRQNEIRCPYCRNTQTKLLPCYEGINTSMKVIGVNVMPEPPQGYEIGTCCYYSVDFIKHKYCSINVKLLDFDNKTYCTPHYNSVQMKFLEEKALKEKIEAKKKAKEEAKKAKMEAKQKAKEELKEAKKKAKEEAKQKAKEDTAYSGCNQIVKSGKNKGNQCNCKIYKDSVCKRHYKSEVIVL</sequence>
<accession>A0A6C0KXK0</accession>
<dbReference type="AlphaFoldDB" id="A0A6C0KXK0"/>
<feature type="region of interest" description="Disordered" evidence="1">
    <location>
        <begin position="185"/>
        <end position="214"/>
    </location>
</feature>
<reference evidence="2" key="1">
    <citation type="journal article" date="2020" name="Nature">
        <title>Giant virus diversity and host interactions through global metagenomics.</title>
        <authorList>
            <person name="Schulz F."/>
            <person name="Roux S."/>
            <person name="Paez-Espino D."/>
            <person name="Jungbluth S."/>
            <person name="Walsh D.A."/>
            <person name="Denef V.J."/>
            <person name="McMahon K.D."/>
            <person name="Konstantinidis K.T."/>
            <person name="Eloe-Fadrosh E.A."/>
            <person name="Kyrpides N.C."/>
            <person name="Woyke T."/>
        </authorList>
    </citation>
    <scope>NUCLEOTIDE SEQUENCE</scope>
    <source>
        <strain evidence="2">GVMAG-S-3300013094-109</strain>
    </source>
</reference>
<dbReference type="EMBL" id="MN740989">
    <property type="protein sequence ID" value="QHU21224.1"/>
    <property type="molecule type" value="Genomic_DNA"/>
</dbReference>
<evidence type="ECO:0000256" key="1">
    <source>
        <dbReference type="SAM" id="MobiDB-lite"/>
    </source>
</evidence>